<evidence type="ECO:0000313" key="12">
    <source>
        <dbReference type="EMBL" id="MCO6394846.1"/>
    </source>
</evidence>
<dbReference type="PIRSF" id="PIRSF006256">
    <property type="entry name" value="CMPcnvr_hdrg_mat"/>
    <property type="match status" value="1"/>
</dbReference>
<feature type="domain" description="YrdC-like" evidence="11">
    <location>
        <begin position="216"/>
        <end position="393"/>
    </location>
</feature>
<dbReference type="Gene3D" id="3.90.870.50">
    <property type="match status" value="1"/>
</dbReference>
<dbReference type="SUPFAM" id="SSF54975">
    <property type="entry name" value="Acylphosphatase/BLUF domain-like"/>
    <property type="match status" value="1"/>
</dbReference>
<evidence type="ECO:0000256" key="6">
    <source>
        <dbReference type="ARBA" id="ARBA00022833"/>
    </source>
</evidence>
<evidence type="ECO:0000256" key="4">
    <source>
        <dbReference type="ARBA" id="ARBA00022723"/>
    </source>
</evidence>
<dbReference type="InterPro" id="IPR011125">
    <property type="entry name" value="Znf_HypF"/>
</dbReference>
<evidence type="ECO:0000313" key="13">
    <source>
        <dbReference type="Proteomes" id="UP001205920"/>
    </source>
</evidence>
<dbReference type="InterPro" id="IPR004421">
    <property type="entry name" value="Carbamoyltransferase_HypF"/>
</dbReference>
<dbReference type="InterPro" id="IPR055128">
    <property type="entry name" value="HypF_C_2"/>
</dbReference>
<dbReference type="Gene3D" id="3.30.420.360">
    <property type="match status" value="1"/>
</dbReference>
<dbReference type="EMBL" id="JAEUWV010000010">
    <property type="protein sequence ID" value="MCO6394846.1"/>
    <property type="molecule type" value="Genomic_DNA"/>
</dbReference>
<dbReference type="Pfam" id="PF01300">
    <property type="entry name" value="Sua5_yciO_yrdC"/>
    <property type="match status" value="1"/>
</dbReference>
<gene>
    <name evidence="12" type="primary">hypF</name>
    <name evidence="12" type="ORF">JMN37_07645</name>
</gene>
<dbReference type="Pfam" id="PF07503">
    <property type="entry name" value="zf-HYPF"/>
    <property type="match status" value="2"/>
</dbReference>
<organism evidence="12 13">
    <name type="scientific">Corynebacterium lipophilum</name>
    <dbReference type="NCBI Taxonomy" id="2804918"/>
    <lineage>
        <taxon>Bacteria</taxon>
        <taxon>Bacillati</taxon>
        <taxon>Actinomycetota</taxon>
        <taxon>Actinomycetes</taxon>
        <taxon>Mycobacteriales</taxon>
        <taxon>Corynebacteriaceae</taxon>
        <taxon>Corynebacterium</taxon>
    </lineage>
</organism>
<dbReference type="Gene3D" id="3.30.420.40">
    <property type="match status" value="1"/>
</dbReference>
<feature type="domain" description="Acylphosphatase-like" evidence="10">
    <location>
        <begin position="6"/>
        <end position="93"/>
    </location>
</feature>
<dbReference type="RefSeq" id="WP_252931538.1">
    <property type="nucleotide sequence ID" value="NZ_JAEUWV010000010.1"/>
</dbReference>
<dbReference type="EC" id="6.2.-.-" evidence="8"/>
<evidence type="ECO:0000256" key="8">
    <source>
        <dbReference type="PIRNR" id="PIRNR006256"/>
    </source>
</evidence>
<comment type="catalytic activity">
    <reaction evidence="9">
        <text>an acyl phosphate + H2O = a carboxylate + phosphate + H(+)</text>
        <dbReference type="Rhea" id="RHEA:14965"/>
        <dbReference type="ChEBI" id="CHEBI:15377"/>
        <dbReference type="ChEBI" id="CHEBI:15378"/>
        <dbReference type="ChEBI" id="CHEBI:29067"/>
        <dbReference type="ChEBI" id="CHEBI:43474"/>
        <dbReference type="ChEBI" id="CHEBI:59918"/>
        <dbReference type="EC" id="3.6.1.7"/>
    </reaction>
</comment>
<evidence type="ECO:0000259" key="10">
    <source>
        <dbReference type="PROSITE" id="PS51160"/>
    </source>
</evidence>
<evidence type="ECO:0000256" key="7">
    <source>
        <dbReference type="ARBA" id="ARBA00048220"/>
    </source>
</evidence>
<keyword evidence="13" id="KW-1185">Reference proteome</keyword>
<keyword evidence="3" id="KW-0436">Ligase</keyword>
<dbReference type="GO" id="GO:0051604">
    <property type="term" value="P:protein maturation"/>
    <property type="evidence" value="ECO:0007669"/>
    <property type="project" value="TreeGrafter"/>
</dbReference>
<dbReference type="GO" id="GO:0016874">
    <property type="term" value="F:ligase activity"/>
    <property type="evidence" value="ECO:0007669"/>
    <property type="project" value="UniProtKB-UniRule"/>
</dbReference>
<dbReference type="AlphaFoldDB" id="A0AAW5HYH9"/>
<comment type="similarity">
    <text evidence="2 8">Belongs to the carbamoyltransferase HypF family.</text>
</comment>
<dbReference type="GO" id="GO:0008270">
    <property type="term" value="F:zinc ion binding"/>
    <property type="evidence" value="ECO:0007669"/>
    <property type="project" value="UniProtKB-KW"/>
</dbReference>
<dbReference type="InterPro" id="IPR017945">
    <property type="entry name" value="DHBP_synth_RibB-like_a/b_dom"/>
</dbReference>
<comment type="pathway">
    <text evidence="1">Protein modification; [NiFe] hydrogenase maturation.</text>
</comment>
<dbReference type="NCBIfam" id="TIGR00143">
    <property type="entry name" value="hypF"/>
    <property type="match status" value="1"/>
</dbReference>
<dbReference type="InterPro" id="IPR001792">
    <property type="entry name" value="Acylphosphatase-like_dom"/>
</dbReference>
<dbReference type="Pfam" id="PF00708">
    <property type="entry name" value="Acylphosphatase"/>
    <property type="match status" value="1"/>
</dbReference>
<accession>A0AAW5HYH9</accession>
<feature type="active site" evidence="9">
    <location>
        <position position="39"/>
    </location>
</feature>
<name>A0AAW5HYH9_9CORY</name>
<dbReference type="Pfam" id="PF17788">
    <property type="entry name" value="HypF_C"/>
    <property type="match status" value="1"/>
</dbReference>
<keyword evidence="9" id="KW-0378">Hydrolase</keyword>
<evidence type="ECO:0000256" key="2">
    <source>
        <dbReference type="ARBA" id="ARBA00008097"/>
    </source>
</evidence>
<keyword evidence="6" id="KW-0862">Zinc</keyword>
<dbReference type="InterPro" id="IPR051060">
    <property type="entry name" value="Carbamoyltrans_HypF-like"/>
</dbReference>
<proteinExistence type="inferred from homology"/>
<evidence type="ECO:0000256" key="5">
    <source>
        <dbReference type="ARBA" id="ARBA00022771"/>
    </source>
</evidence>
<dbReference type="PANTHER" id="PTHR42959:SF1">
    <property type="entry name" value="CARBAMOYLTRANSFERASE HYPF"/>
    <property type="match status" value="1"/>
</dbReference>
<keyword evidence="5" id="KW-0863">Zinc-finger</keyword>
<evidence type="ECO:0000259" key="11">
    <source>
        <dbReference type="PROSITE" id="PS51163"/>
    </source>
</evidence>
<dbReference type="GO" id="GO:0003725">
    <property type="term" value="F:double-stranded RNA binding"/>
    <property type="evidence" value="ECO:0007669"/>
    <property type="project" value="InterPro"/>
</dbReference>
<reference evidence="12 13" key="1">
    <citation type="submission" date="2021-01" db="EMBL/GenBank/DDBJ databases">
        <title>Identification and Characterization of Corynebacterium sp.</title>
        <authorList>
            <person name="Luo Q."/>
            <person name="Qu P."/>
            <person name="Chen Q."/>
        </authorList>
    </citation>
    <scope>NUCLEOTIDE SEQUENCE [LARGE SCALE GENOMIC DNA]</scope>
    <source>
        <strain evidence="12 13">MC-18</strain>
    </source>
</reference>
<dbReference type="GO" id="GO:0016743">
    <property type="term" value="F:carboxyl- or carbamoyltransferase activity"/>
    <property type="evidence" value="ECO:0007669"/>
    <property type="project" value="UniProtKB-UniRule"/>
</dbReference>
<protein>
    <recommendedName>
        <fullName evidence="8">Carbamoyltransferase</fullName>
        <ecNumber evidence="8">6.2.-.-</ecNumber>
    </recommendedName>
</protein>
<keyword evidence="4" id="KW-0479">Metal-binding</keyword>
<sequence>MGAQSRVRVFLEGIVQGVGMRPHVARIAQRFGLTGLVGNNERGVFIEFQGDATALHNAQKTLIDELPPLAHILDSQTSSLPLVYGETGFRIVESEHVEGEKTLISPDMTTCEACLADIDDQDNRRYHYPFTTCTHCGPRLSIITSLPYDRATTTMREFPMCTQCEEEYTNPDDRRFHAQPISCPHCGPTLWCTDANGAVLAETRTDALALDPGKFDELVLKVQNAWESGAVVAVKGIGGFHLMCAAENEEAVEKLRERKRRPDKPLAVMVPNLDAAKSIATLSKEAEDLLVSPSHPIVSVPLHEGALCEGIAPGLREVGLMLPYSPLHHLLVDRPVVATSGNLSGEPLCVTNEEALRKLTHLADMFVLHDREIYVPVEDSVYVDTTLVRRSRGLAPIPVLLDTERKPTVLAVGGELKNTATLAVGRYAHVSSHVGDMGSWDAQRHFEKMVKQLCSIQGAQPDVVVCDMHPGYQTSMWAQRYADQRDVELIEVQHHHAHALSLLAEHQRLSTPAVVAALDGTGYGTDGTIWGGEILHVSDDGNAERLWHLPPFSLVGGDKAVRNPWRIARGLAYSWQLEGLSVPPEVDLDELRLVDSQLSSGFGTTATTSMGRLFDAFASILQVQQSVSYEAQAAMELEALAGKSRLSLAEALDATEDIRSFPHLAQWVINATLDGTRLFEDIARIAHAGIATLVARSLIDAAQEEATEVIGITGGCAVNRILMTDILQVLRHQHPSLTVLTHKKVPATDGGLSLGQAAAGRIWSR</sequence>
<dbReference type="SUPFAM" id="SSF55821">
    <property type="entry name" value="YrdC/RibB"/>
    <property type="match status" value="1"/>
</dbReference>
<dbReference type="Proteomes" id="UP001205920">
    <property type="component" value="Unassembled WGS sequence"/>
</dbReference>
<dbReference type="PROSITE" id="PS00150">
    <property type="entry name" value="ACYLPHOSPHATASE_1"/>
    <property type="match status" value="1"/>
</dbReference>
<dbReference type="PROSITE" id="PS51160">
    <property type="entry name" value="ACYLPHOSPHATASE_3"/>
    <property type="match status" value="1"/>
</dbReference>
<evidence type="ECO:0000256" key="9">
    <source>
        <dbReference type="PROSITE-ProRule" id="PRU00520"/>
    </source>
</evidence>
<dbReference type="InterPro" id="IPR006070">
    <property type="entry name" value="Sua5-like_dom"/>
</dbReference>
<evidence type="ECO:0000256" key="1">
    <source>
        <dbReference type="ARBA" id="ARBA00004711"/>
    </source>
</evidence>
<dbReference type="GO" id="GO:0003998">
    <property type="term" value="F:acylphosphatase activity"/>
    <property type="evidence" value="ECO:0007669"/>
    <property type="project" value="UniProtKB-EC"/>
</dbReference>
<dbReference type="InterPro" id="IPR017968">
    <property type="entry name" value="Acylphosphatase_CS"/>
</dbReference>
<comment type="caution">
    <text evidence="12">The sequence shown here is derived from an EMBL/GenBank/DDBJ whole genome shotgun (WGS) entry which is preliminary data.</text>
</comment>
<comment type="catalytic activity">
    <reaction evidence="7">
        <text>C-terminal L-cysteinyl-[HypE protein] + carbamoyl phosphate + ATP + H2O = C-terminal S-carboxamide-L-cysteinyl-[HypE protein] + AMP + phosphate + diphosphate + H(+)</text>
        <dbReference type="Rhea" id="RHEA:55636"/>
        <dbReference type="Rhea" id="RHEA-COMP:14247"/>
        <dbReference type="Rhea" id="RHEA-COMP:14392"/>
        <dbReference type="ChEBI" id="CHEBI:15377"/>
        <dbReference type="ChEBI" id="CHEBI:15378"/>
        <dbReference type="ChEBI" id="CHEBI:30616"/>
        <dbReference type="ChEBI" id="CHEBI:33019"/>
        <dbReference type="ChEBI" id="CHEBI:43474"/>
        <dbReference type="ChEBI" id="CHEBI:58228"/>
        <dbReference type="ChEBI" id="CHEBI:76913"/>
        <dbReference type="ChEBI" id="CHEBI:139126"/>
        <dbReference type="ChEBI" id="CHEBI:456215"/>
    </reaction>
</comment>
<feature type="active site" evidence="9">
    <location>
        <position position="21"/>
    </location>
</feature>
<dbReference type="Pfam" id="PF22521">
    <property type="entry name" value="HypF_C_2"/>
    <property type="match status" value="1"/>
</dbReference>
<dbReference type="InterPro" id="IPR036046">
    <property type="entry name" value="Acylphosphatase-like_dom_sf"/>
</dbReference>
<dbReference type="PROSITE" id="PS51163">
    <property type="entry name" value="YRDC"/>
    <property type="match status" value="1"/>
</dbReference>
<evidence type="ECO:0000256" key="3">
    <source>
        <dbReference type="ARBA" id="ARBA00022598"/>
    </source>
</evidence>
<dbReference type="Gene3D" id="3.30.110.120">
    <property type="match status" value="1"/>
</dbReference>
<dbReference type="PANTHER" id="PTHR42959">
    <property type="entry name" value="CARBAMOYLTRANSFERASE"/>
    <property type="match status" value="1"/>
</dbReference>
<dbReference type="InterPro" id="IPR041440">
    <property type="entry name" value="HypF_C"/>
</dbReference>